<dbReference type="GO" id="GO:0004674">
    <property type="term" value="F:protein serine/threonine kinase activity"/>
    <property type="evidence" value="ECO:0007669"/>
    <property type="project" value="UniProtKB-KW"/>
</dbReference>
<dbReference type="EMBL" id="CAVNYO010000468">
    <property type="protein sequence ID" value="CAK5283569.1"/>
    <property type="molecule type" value="Genomic_DNA"/>
</dbReference>
<evidence type="ECO:0000256" key="3">
    <source>
        <dbReference type="ARBA" id="ARBA00022777"/>
    </source>
</evidence>
<dbReference type="InterPro" id="IPR004166">
    <property type="entry name" value="a-kinase_dom"/>
</dbReference>
<feature type="domain" description="Alpha-type protein kinase" evidence="4">
    <location>
        <begin position="1"/>
        <end position="240"/>
    </location>
</feature>
<sequence length="241" mass="26715">PSEKPLGIGSFKSAHSAFLTLSTLPTTPLGALPNQAVAAKRMFKNNENSVLIHFNPIDEYAHHVSEAHLLFWGTTLLSFVYSFVRNYISKHVAPPGDLPIFEVRFVEAGVALVHNAVADGKSSKMMTSLRRSYLIEELIGTDLFSATTRCPFRRFQKISSCWHRSSVLHNMSNTNTPGVWSFFLIFKAGSGNLLTDPQVMTSPTLERGLFGGGNSGRFFEKFPEQHVCSGYCKFFGLSSLM</sequence>
<dbReference type="Proteomes" id="UP001295794">
    <property type="component" value="Unassembled WGS sequence"/>
</dbReference>
<dbReference type="PROSITE" id="PS51158">
    <property type="entry name" value="ALPHA_KINASE"/>
    <property type="match status" value="1"/>
</dbReference>
<keyword evidence="3" id="KW-0418">Kinase</keyword>
<evidence type="ECO:0000259" key="4">
    <source>
        <dbReference type="PROSITE" id="PS51158"/>
    </source>
</evidence>
<gene>
    <name evidence="5" type="ORF">MYCIT1_LOCUS36195</name>
</gene>
<dbReference type="GO" id="GO:0005524">
    <property type="term" value="F:ATP binding"/>
    <property type="evidence" value="ECO:0007669"/>
    <property type="project" value="InterPro"/>
</dbReference>
<protein>
    <recommendedName>
        <fullName evidence="4">Alpha-type protein kinase domain-containing protein</fullName>
    </recommendedName>
</protein>
<evidence type="ECO:0000313" key="5">
    <source>
        <dbReference type="EMBL" id="CAK5283569.1"/>
    </source>
</evidence>
<organism evidence="5 6">
    <name type="scientific">Mycena citricolor</name>
    <dbReference type="NCBI Taxonomy" id="2018698"/>
    <lineage>
        <taxon>Eukaryota</taxon>
        <taxon>Fungi</taxon>
        <taxon>Dikarya</taxon>
        <taxon>Basidiomycota</taxon>
        <taxon>Agaricomycotina</taxon>
        <taxon>Agaricomycetes</taxon>
        <taxon>Agaricomycetidae</taxon>
        <taxon>Agaricales</taxon>
        <taxon>Marasmiineae</taxon>
        <taxon>Mycenaceae</taxon>
        <taxon>Mycena</taxon>
    </lineage>
</organism>
<evidence type="ECO:0000256" key="1">
    <source>
        <dbReference type="ARBA" id="ARBA00022527"/>
    </source>
</evidence>
<accession>A0AAD2K993</accession>
<dbReference type="Gene3D" id="3.20.200.10">
    <property type="entry name" value="MHCK/EF2 kinase"/>
    <property type="match status" value="1"/>
</dbReference>
<evidence type="ECO:0000313" key="6">
    <source>
        <dbReference type="Proteomes" id="UP001295794"/>
    </source>
</evidence>
<dbReference type="InterPro" id="IPR011009">
    <property type="entry name" value="Kinase-like_dom_sf"/>
</dbReference>
<feature type="non-terminal residue" evidence="5">
    <location>
        <position position="1"/>
    </location>
</feature>
<keyword evidence="6" id="KW-1185">Reference proteome</keyword>
<comment type="caution">
    <text evidence="5">The sequence shown here is derived from an EMBL/GenBank/DDBJ whole genome shotgun (WGS) entry which is preliminary data.</text>
</comment>
<keyword evidence="1" id="KW-0723">Serine/threonine-protein kinase</keyword>
<dbReference type="SUPFAM" id="SSF56112">
    <property type="entry name" value="Protein kinase-like (PK-like)"/>
    <property type="match status" value="1"/>
</dbReference>
<reference evidence="5" key="1">
    <citation type="submission" date="2023-11" db="EMBL/GenBank/DDBJ databases">
        <authorList>
            <person name="De Vega J J."/>
            <person name="De Vega J J."/>
        </authorList>
    </citation>
    <scope>NUCLEOTIDE SEQUENCE</scope>
</reference>
<dbReference type="AlphaFoldDB" id="A0AAD2K993"/>
<proteinExistence type="predicted"/>
<name>A0AAD2K993_9AGAR</name>
<keyword evidence="2" id="KW-0808">Transferase</keyword>
<evidence type="ECO:0000256" key="2">
    <source>
        <dbReference type="ARBA" id="ARBA00022679"/>
    </source>
</evidence>